<reference evidence="1" key="1">
    <citation type="submission" date="2021-10" db="EMBL/GenBank/DDBJ databases">
        <title>Melipona bicolor Genome sequencing and assembly.</title>
        <authorList>
            <person name="Araujo N.S."/>
            <person name="Arias M.C."/>
        </authorList>
    </citation>
    <scope>NUCLEOTIDE SEQUENCE</scope>
    <source>
        <strain evidence="1">USP_2M_L1-L4_2017</strain>
        <tissue evidence="1">Whole body</tissue>
    </source>
</reference>
<proteinExistence type="predicted"/>
<dbReference type="Proteomes" id="UP001177670">
    <property type="component" value="Unassembled WGS sequence"/>
</dbReference>
<gene>
    <name evidence="1" type="ORF">K0M31_011934</name>
</gene>
<name>A0AA40KV94_9HYME</name>
<organism evidence="1 2">
    <name type="scientific">Melipona bicolor</name>
    <dbReference type="NCBI Taxonomy" id="60889"/>
    <lineage>
        <taxon>Eukaryota</taxon>
        <taxon>Metazoa</taxon>
        <taxon>Ecdysozoa</taxon>
        <taxon>Arthropoda</taxon>
        <taxon>Hexapoda</taxon>
        <taxon>Insecta</taxon>
        <taxon>Pterygota</taxon>
        <taxon>Neoptera</taxon>
        <taxon>Endopterygota</taxon>
        <taxon>Hymenoptera</taxon>
        <taxon>Apocrita</taxon>
        <taxon>Aculeata</taxon>
        <taxon>Apoidea</taxon>
        <taxon>Anthophila</taxon>
        <taxon>Apidae</taxon>
        <taxon>Melipona</taxon>
    </lineage>
</organism>
<protein>
    <submittedName>
        <fullName evidence="1">Uncharacterized protein</fullName>
    </submittedName>
</protein>
<dbReference type="EMBL" id="JAHYIQ010000003">
    <property type="protein sequence ID" value="KAK1134152.1"/>
    <property type="molecule type" value="Genomic_DNA"/>
</dbReference>
<keyword evidence="2" id="KW-1185">Reference proteome</keyword>
<evidence type="ECO:0000313" key="1">
    <source>
        <dbReference type="EMBL" id="KAK1134152.1"/>
    </source>
</evidence>
<accession>A0AA40KV94</accession>
<dbReference type="AlphaFoldDB" id="A0AA40KV94"/>
<sequence length="72" mass="8257">MLEEQKTFGEPERGPSNYVVETNDRRETLSTVSIQGTAGNWQLDRGSLHRASRDRQIHEVYLSRLELPTKAT</sequence>
<comment type="caution">
    <text evidence="1">The sequence shown here is derived from an EMBL/GenBank/DDBJ whole genome shotgun (WGS) entry which is preliminary data.</text>
</comment>
<evidence type="ECO:0000313" key="2">
    <source>
        <dbReference type="Proteomes" id="UP001177670"/>
    </source>
</evidence>